<keyword evidence="17" id="KW-1185">Reference proteome</keyword>
<dbReference type="Pfam" id="PF02536">
    <property type="entry name" value="mTERF"/>
    <property type="match status" value="1"/>
</dbReference>
<dbReference type="CDD" id="cd22884">
    <property type="entry name" value="TOM22"/>
    <property type="match status" value="1"/>
</dbReference>
<organism evidence="16 17">
    <name type="scientific">Onchocerca flexuosa</name>
    <dbReference type="NCBI Taxonomy" id="387005"/>
    <lineage>
        <taxon>Eukaryota</taxon>
        <taxon>Metazoa</taxon>
        <taxon>Ecdysozoa</taxon>
        <taxon>Nematoda</taxon>
        <taxon>Chromadorea</taxon>
        <taxon>Rhabditida</taxon>
        <taxon>Spirurina</taxon>
        <taxon>Spiruromorpha</taxon>
        <taxon>Filarioidea</taxon>
        <taxon>Onchocercidae</taxon>
        <taxon>Onchocerca</taxon>
    </lineage>
</organism>
<dbReference type="InterPro" id="IPR038538">
    <property type="entry name" value="MTERF_sf"/>
</dbReference>
<sequence>MQFSRRRGSRKMAISKIGGDEWDQIPDDELEETIAERLWGLREMFPDVFRCKLESSVDWSVWAAKHTFSFMKSALWIVSSSMMILVLPYVIEKERSEYEKSQVAQQRQMLLGPSAAVSAVKQWFCLEKFDVLGVMIFVRHSCRSLRKNAVVGFCFRKFADGSVQQALEINDKWNEVEKRNISAGDSISDLVAFNEKRDFASKEANTTERSPALQNSLSTRQKKKKVEVNRFRPIIYSEGELDKSDFTQQPSRNNPLPFDPSTNPLLLPPTHSWSLANYVNHLPVLQVDLTTNIGHKLVKLDWENDVRPKLIWLIHQVGMPIVDIGSYLTRNPYFLLQDLKSMQVRLNYLYSKQLTKAKILKIVKNNRFWLNTDVKIIDARLGWIQKTFELSGDEMRQLIVTESRIIIYGVGPLERLVTMLNEELEFTKEQIKAILLEDPRVFMMESSALHATYNYLRFTMHLSNMQIAEWPLCLRFSIGAIRRRHEFLVQLHKADYDEGSPNYIPLSSLLQPSDQKFAVNVARTYLTA</sequence>
<dbReference type="Pfam" id="PF04281">
    <property type="entry name" value="Tom22"/>
    <property type="match status" value="1"/>
</dbReference>
<evidence type="ECO:0000256" key="10">
    <source>
        <dbReference type="ARBA" id="ARBA00022989"/>
    </source>
</evidence>
<protein>
    <recommendedName>
        <fullName evidence="4">Mitochondrial import receptor subunit TOM22 homolog</fullName>
    </recommendedName>
</protein>
<evidence type="ECO:0000256" key="9">
    <source>
        <dbReference type="ARBA" id="ARBA00022946"/>
    </source>
</evidence>
<keyword evidence="11" id="KW-0811">Translocation</keyword>
<name>A0A238BMA0_9BILA</name>
<comment type="subcellular location">
    <subcellularLocation>
        <location evidence="1">Mitochondrion outer membrane</location>
        <topology evidence="1">Single-pass membrane protein</topology>
    </subcellularLocation>
</comment>
<keyword evidence="13 15" id="KW-0472">Membrane</keyword>
<dbReference type="PANTHER" id="PTHR12504:SF0">
    <property type="entry name" value="MITOCHONDRIAL IMPORT RECEPTOR SUBUNIT TOM22 HOMOLOG"/>
    <property type="match status" value="1"/>
</dbReference>
<evidence type="ECO:0000256" key="15">
    <source>
        <dbReference type="SAM" id="Phobius"/>
    </source>
</evidence>
<evidence type="ECO:0000256" key="5">
    <source>
        <dbReference type="ARBA" id="ARBA00022448"/>
    </source>
</evidence>
<dbReference type="GO" id="GO:0003676">
    <property type="term" value="F:nucleic acid binding"/>
    <property type="evidence" value="ECO:0007669"/>
    <property type="project" value="InterPro"/>
</dbReference>
<dbReference type="InterPro" id="IPR003690">
    <property type="entry name" value="MTERF"/>
</dbReference>
<evidence type="ECO:0000256" key="2">
    <source>
        <dbReference type="ARBA" id="ARBA00007692"/>
    </source>
</evidence>
<dbReference type="SMART" id="SM00733">
    <property type="entry name" value="Mterf"/>
    <property type="match status" value="5"/>
</dbReference>
<evidence type="ECO:0000313" key="16">
    <source>
        <dbReference type="EMBL" id="OZC06154.1"/>
    </source>
</evidence>
<evidence type="ECO:0000256" key="7">
    <source>
        <dbReference type="ARBA" id="ARBA00022787"/>
    </source>
</evidence>
<evidence type="ECO:0000256" key="1">
    <source>
        <dbReference type="ARBA" id="ARBA00004572"/>
    </source>
</evidence>
<evidence type="ECO:0000256" key="12">
    <source>
        <dbReference type="ARBA" id="ARBA00023128"/>
    </source>
</evidence>
<evidence type="ECO:0000256" key="4">
    <source>
        <dbReference type="ARBA" id="ARBA00016229"/>
    </source>
</evidence>
<keyword evidence="6 15" id="KW-0812">Transmembrane</keyword>
<gene>
    <name evidence="16" type="ORF">X798_06861</name>
</gene>
<keyword evidence="10 15" id="KW-1133">Transmembrane helix</keyword>
<keyword evidence="9" id="KW-0809">Transit peptide</keyword>
<comment type="similarity">
    <text evidence="2">Belongs to the mTERF family.</text>
</comment>
<dbReference type="AlphaFoldDB" id="A0A238BMA0"/>
<keyword evidence="5" id="KW-0813">Transport</keyword>
<evidence type="ECO:0000256" key="8">
    <source>
        <dbReference type="ARBA" id="ARBA00022927"/>
    </source>
</evidence>
<keyword evidence="12" id="KW-0496">Mitochondrion</keyword>
<evidence type="ECO:0000313" key="17">
    <source>
        <dbReference type="Proteomes" id="UP000242913"/>
    </source>
</evidence>
<keyword evidence="8" id="KW-0653">Protein transport</keyword>
<accession>A0A238BMA0</accession>
<dbReference type="PANTHER" id="PTHR12504">
    <property type="entry name" value="MITOCHONDRIAL IMPORT RECEPTOR SUBUNIT TOM22"/>
    <property type="match status" value="1"/>
</dbReference>
<evidence type="ECO:0000256" key="13">
    <source>
        <dbReference type="ARBA" id="ARBA00023136"/>
    </source>
</evidence>
<keyword evidence="14" id="KW-0675">Receptor</keyword>
<keyword evidence="7" id="KW-1000">Mitochondrion outer membrane</keyword>
<dbReference type="OrthoDB" id="637682at2759"/>
<dbReference type="GO" id="GO:0006886">
    <property type="term" value="P:intracellular protein transport"/>
    <property type="evidence" value="ECO:0007669"/>
    <property type="project" value="InterPro"/>
</dbReference>
<comment type="similarity">
    <text evidence="3">Belongs to the Tom22 family.</text>
</comment>
<dbReference type="EMBL" id="KZ270198">
    <property type="protein sequence ID" value="OZC06154.1"/>
    <property type="molecule type" value="Genomic_DNA"/>
</dbReference>
<reference evidence="16 17" key="1">
    <citation type="submission" date="2015-12" db="EMBL/GenBank/DDBJ databases">
        <title>Draft genome of the nematode, Onchocerca flexuosa.</title>
        <authorList>
            <person name="Mitreva M."/>
        </authorList>
    </citation>
    <scope>NUCLEOTIDE SEQUENCE [LARGE SCALE GENOMIC DNA]</scope>
    <source>
        <strain evidence="16">Red Deer</strain>
    </source>
</reference>
<dbReference type="Proteomes" id="UP000242913">
    <property type="component" value="Unassembled WGS sequence"/>
</dbReference>
<evidence type="ECO:0000256" key="11">
    <source>
        <dbReference type="ARBA" id="ARBA00023010"/>
    </source>
</evidence>
<dbReference type="Gene3D" id="1.25.70.10">
    <property type="entry name" value="Transcription termination factor 3, mitochondrial"/>
    <property type="match status" value="1"/>
</dbReference>
<evidence type="ECO:0000256" key="14">
    <source>
        <dbReference type="ARBA" id="ARBA00023170"/>
    </source>
</evidence>
<dbReference type="GO" id="GO:0005741">
    <property type="term" value="C:mitochondrial outer membrane"/>
    <property type="evidence" value="ECO:0007669"/>
    <property type="project" value="UniProtKB-SubCell"/>
</dbReference>
<dbReference type="InterPro" id="IPR005683">
    <property type="entry name" value="Tom22"/>
</dbReference>
<feature type="transmembrane region" description="Helical" evidence="15">
    <location>
        <begin position="74"/>
        <end position="91"/>
    </location>
</feature>
<evidence type="ECO:0000256" key="6">
    <source>
        <dbReference type="ARBA" id="ARBA00022692"/>
    </source>
</evidence>
<proteinExistence type="inferred from homology"/>
<evidence type="ECO:0000256" key="3">
    <source>
        <dbReference type="ARBA" id="ARBA00009874"/>
    </source>
</evidence>